<evidence type="ECO:0000313" key="4">
    <source>
        <dbReference type="Proteomes" id="UP001497392"/>
    </source>
</evidence>
<proteinExistence type="predicted"/>
<keyword evidence="2" id="KW-0732">Signal</keyword>
<sequence length="490" mass="50932">MATLLWLWAALAVLGGPLLAGAAKYNGPGGAESDNDDYPFPCVPGPGSDAACTTVLQSAGLLSGINGACAPQPGQSLPYTQGQVCSDCIPKYNCEHFQVIPGTQVTPEGSKLTFNLLAAVVSPDPATWIQKAKPQFFQYTQVGPNYGTDVLTQTVTYGQSVTSTYTITTDVSLSVTASVEFDEDLIFASAKESLSVEVTASLSQTYSTSTTTQFSVASQISAGGVYYAADPKNPTGVVGDCITAIGYTALTENFVSSFTYTNYATATRNYIGANGGGTPRNSWVTDMDSYAIQIGNKLGSNTLFSNDTLPYSLLQEIRTSINPGLTGSSPDGSFIICHTTGKQSTSEGVLSSIASCPCGNQTCINNVLQSGTDFEANGEPMSFRAENSFLSPLTVTDSAGAPTSRTILTRSLPNVTIVDNGGVPGYKFPSAIKPSAIKSPQISPPSPPHDPSPRDLSPVDVASGIINSITGANITRPGNTSHTSKGTFVG</sequence>
<reference evidence="3 4" key="1">
    <citation type="submission" date="2024-06" db="EMBL/GenBank/DDBJ databases">
        <authorList>
            <person name="Kraege A."/>
            <person name="Thomma B."/>
        </authorList>
    </citation>
    <scope>NUCLEOTIDE SEQUENCE [LARGE SCALE GENOMIC DNA]</scope>
</reference>
<protein>
    <submittedName>
        <fullName evidence="3">G3199 protein</fullName>
    </submittedName>
</protein>
<dbReference type="EMBL" id="CAXHTA020000004">
    <property type="protein sequence ID" value="CAL5221074.1"/>
    <property type="molecule type" value="Genomic_DNA"/>
</dbReference>
<gene>
    <name evidence="3" type="primary">g3199</name>
    <name evidence="3" type="ORF">VP750_LOCUS2733</name>
</gene>
<name>A0ABP1FQQ2_9CHLO</name>
<evidence type="ECO:0000256" key="2">
    <source>
        <dbReference type="SAM" id="SignalP"/>
    </source>
</evidence>
<organism evidence="3 4">
    <name type="scientific">Coccomyxa viridis</name>
    <dbReference type="NCBI Taxonomy" id="1274662"/>
    <lineage>
        <taxon>Eukaryota</taxon>
        <taxon>Viridiplantae</taxon>
        <taxon>Chlorophyta</taxon>
        <taxon>core chlorophytes</taxon>
        <taxon>Trebouxiophyceae</taxon>
        <taxon>Trebouxiophyceae incertae sedis</taxon>
        <taxon>Coccomyxaceae</taxon>
        <taxon>Coccomyxa</taxon>
    </lineage>
</organism>
<feature type="region of interest" description="Disordered" evidence="1">
    <location>
        <begin position="435"/>
        <end position="460"/>
    </location>
</feature>
<feature type="chain" id="PRO_5045744872" evidence="2">
    <location>
        <begin position="23"/>
        <end position="490"/>
    </location>
</feature>
<accession>A0ABP1FQQ2</accession>
<feature type="region of interest" description="Disordered" evidence="1">
    <location>
        <begin position="471"/>
        <end position="490"/>
    </location>
</feature>
<feature type="signal peptide" evidence="2">
    <location>
        <begin position="1"/>
        <end position="22"/>
    </location>
</feature>
<dbReference type="Proteomes" id="UP001497392">
    <property type="component" value="Unassembled WGS sequence"/>
</dbReference>
<keyword evidence="4" id="KW-1185">Reference proteome</keyword>
<dbReference type="SUPFAM" id="SSF56973">
    <property type="entry name" value="Aerolisin/ETX pore-forming domain"/>
    <property type="match status" value="1"/>
</dbReference>
<comment type="caution">
    <text evidence="3">The sequence shown here is derived from an EMBL/GenBank/DDBJ whole genome shotgun (WGS) entry which is preliminary data.</text>
</comment>
<evidence type="ECO:0000313" key="3">
    <source>
        <dbReference type="EMBL" id="CAL5221074.1"/>
    </source>
</evidence>
<evidence type="ECO:0000256" key="1">
    <source>
        <dbReference type="SAM" id="MobiDB-lite"/>
    </source>
</evidence>